<dbReference type="InterPro" id="IPR032071">
    <property type="entry name" value="DUF4806"/>
</dbReference>
<dbReference type="AlphaFoldDB" id="A0A6G0Y8R9"/>
<gene>
    <name evidence="3" type="ORF">FWK35_00025858</name>
</gene>
<dbReference type="EMBL" id="VUJU01005487">
    <property type="protein sequence ID" value="KAF0751069.1"/>
    <property type="molecule type" value="Genomic_DNA"/>
</dbReference>
<protein>
    <recommendedName>
        <fullName evidence="2">DUF4806 domain-containing protein</fullName>
    </recommendedName>
</protein>
<dbReference type="OrthoDB" id="10015795at2759"/>
<proteinExistence type="predicted"/>
<comment type="caution">
    <text evidence="3">The sequence shown here is derived from an EMBL/GenBank/DDBJ whole genome shotgun (WGS) entry which is preliminary data.</text>
</comment>
<evidence type="ECO:0000313" key="3">
    <source>
        <dbReference type="EMBL" id="KAF0751069.1"/>
    </source>
</evidence>
<name>A0A6G0Y8R9_APHCR</name>
<evidence type="ECO:0000256" key="1">
    <source>
        <dbReference type="SAM" id="MobiDB-lite"/>
    </source>
</evidence>
<accession>A0A6G0Y8R9</accession>
<keyword evidence="4" id="KW-1185">Reference proteome</keyword>
<evidence type="ECO:0000259" key="2">
    <source>
        <dbReference type="Pfam" id="PF16064"/>
    </source>
</evidence>
<reference evidence="3 4" key="1">
    <citation type="submission" date="2019-08" db="EMBL/GenBank/DDBJ databases">
        <title>Whole genome of Aphis craccivora.</title>
        <authorList>
            <person name="Voronova N.V."/>
            <person name="Shulinski R.S."/>
            <person name="Bandarenka Y.V."/>
            <person name="Zhorov D.G."/>
            <person name="Warner D."/>
        </authorList>
    </citation>
    <scope>NUCLEOTIDE SEQUENCE [LARGE SCALE GENOMIC DNA]</scope>
    <source>
        <strain evidence="3">180601</strain>
        <tissue evidence="3">Whole Body</tissue>
    </source>
</reference>
<dbReference type="Proteomes" id="UP000478052">
    <property type="component" value="Unassembled WGS sequence"/>
</dbReference>
<feature type="domain" description="DUF4806" evidence="2">
    <location>
        <begin position="916"/>
        <end position="979"/>
    </location>
</feature>
<dbReference type="PANTHER" id="PTHR33053">
    <property type="entry name" value="PROTEIN, PUTATIVE-RELATED"/>
    <property type="match status" value="1"/>
</dbReference>
<dbReference type="PANTHER" id="PTHR33053:SF25">
    <property type="entry name" value="TRANSPOSASE DOMAIN-CONTAINING PROTEIN"/>
    <property type="match status" value="1"/>
</dbReference>
<organism evidence="3 4">
    <name type="scientific">Aphis craccivora</name>
    <name type="common">Cowpea aphid</name>
    <dbReference type="NCBI Taxonomy" id="307492"/>
    <lineage>
        <taxon>Eukaryota</taxon>
        <taxon>Metazoa</taxon>
        <taxon>Ecdysozoa</taxon>
        <taxon>Arthropoda</taxon>
        <taxon>Hexapoda</taxon>
        <taxon>Insecta</taxon>
        <taxon>Pterygota</taxon>
        <taxon>Neoptera</taxon>
        <taxon>Paraneoptera</taxon>
        <taxon>Hemiptera</taxon>
        <taxon>Sternorrhyncha</taxon>
        <taxon>Aphidomorpha</taxon>
        <taxon>Aphidoidea</taxon>
        <taxon>Aphididae</taxon>
        <taxon>Aphidini</taxon>
        <taxon>Aphis</taxon>
        <taxon>Aphis</taxon>
    </lineage>
</organism>
<evidence type="ECO:0000313" key="4">
    <source>
        <dbReference type="Proteomes" id="UP000478052"/>
    </source>
</evidence>
<sequence>MIRNNRTKRRKINQELNNIQTIYSTSNTNIESYTTTHLENEVITNVLPLPSIANTSCQDHRMLQLEPNTTKTTPIACPINVQVEIRGNDNVIENETISTFKEDLITWAIECKVCQSTVNKLLKIMKKRTVDTENLPNNCRTLLQTPTTLSANIRNVDPGNYYHFGLAAGIKRYAMPNLKDIKIAIGIDGLPLAKSSNSQLWPILAFIVDETKTVFPVGVYHGNAKPKDSNDFMADFISETKNLLANGINIDAKAFILKIKGHSGFYSCTRCTQEGEYFKNRVCFPYSKDKSVCLGAVRKLILLWLNKGPLLARLPNCDVLKLSKSLLEIKSFIPSDFARKTRELQDINRWKATELRLFLLYIGPIILKNIINEDVYTNFMSLHVSMLILISPNRACYLEYAKELLDYFVNTFQIIYGREHVSHNIHGLLHLSDDYNYYGPLDNSSAFAFENYMKELKSHVRKHDKPLEQLINRYSEIYSQTQTHTTPTIIKQHQILSKPHRNGPLVDDINGIQYCQLNVNKIKINISIDKESFFLSKDGEVVKCLNIIHYLNDAVLIGKVFEIKSMLYEKPIDSTIFDIFVVKNLSHSLRTWNVSEIKKKVMLIKIDGLSIAMPIMWNVIHFLKDNLVESVPNFWCNKNNKTCAWPLLKSSTKKMIERRIKPNEIDFKWLPARILGKNYESLEAVRIKANKAQYLTDLSSANEEIGDTCYKSKSKRMPSPPALRTNKEKIPTKKFIDFNVSDSDSENITYDSDKDPEYHSQPVKSVNATPDKCSPNNVSITMINSPIGKIMVQNISPHILQCLSQPSTSQSTPQTATVKRSLFLSELPTKRFVSDTTVPVSTSLNSKINKHKENIFLMPPEDFQKFVVSTLTKIKYDINGLIHTVNASHLILDNNQNNLSSLSNNTFQETFILDEIFPIKTNDELEHFEKKIENDKQFRFNIISKLSLMVGIKNVGDSVRRLMSKIIDDEILVEYSLQDAIRIHRKFSTLIDREFDIPLAT</sequence>
<feature type="region of interest" description="Disordered" evidence="1">
    <location>
        <begin position="746"/>
        <end position="770"/>
    </location>
</feature>
<dbReference type="Pfam" id="PF16064">
    <property type="entry name" value="DUF4806"/>
    <property type="match status" value="1"/>
</dbReference>